<evidence type="ECO:0000256" key="1">
    <source>
        <dbReference type="SAM" id="MobiDB-lite"/>
    </source>
</evidence>
<evidence type="ECO:0000313" key="3">
    <source>
        <dbReference type="Proteomes" id="UP001596222"/>
    </source>
</evidence>
<organism evidence="2 3">
    <name type="scientific">Streptomyces aureoversilis</name>
    <dbReference type="NCBI Taxonomy" id="67277"/>
    <lineage>
        <taxon>Bacteria</taxon>
        <taxon>Bacillati</taxon>
        <taxon>Actinomycetota</taxon>
        <taxon>Actinomycetes</taxon>
        <taxon>Kitasatosporales</taxon>
        <taxon>Streptomycetaceae</taxon>
        <taxon>Streptomyces</taxon>
    </lineage>
</organism>
<name>A0ABV9ZU13_9ACTN</name>
<comment type="caution">
    <text evidence="2">The sequence shown here is derived from an EMBL/GenBank/DDBJ whole genome shotgun (WGS) entry which is preliminary data.</text>
</comment>
<protein>
    <submittedName>
        <fullName evidence="2">Uncharacterized protein</fullName>
    </submittedName>
</protein>
<accession>A0ABV9ZU13</accession>
<reference evidence="3" key="1">
    <citation type="journal article" date="2019" name="Int. J. Syst. Evol. Microbiol.">
        <title>The Global Catalogue of Microorganisms (GCM) 10K type strain sequencing project: providing services to taxonomists for standard genome sequencing and annotation.</title>
        <authorList>
            <consortium name="The Broad Institute Genomics Platform"/>
            <consortium name="The Broad Institute Genome Sequencing Center for Infectious Disease"/>
            <person name="Wu L."/>
            <person name="Ma J."/>
        </authorList>
    </citation>
    <scope>NUCLEOTIDE SEQUENCE [LARGE SCALE GENOMIC DNA]</scope>
    <source>
        <strain evidence="3">CGMCC 4.1641</strain>
    </source>
</reference>
<feature type="compositionally biased region" description="Acidic residues" evidence="1">
    <location>
        <begin position="41"/>
        <end position="50"/>
    </location>
</feature>
<evidence type="ECO:0000313" key="2">
    <source>
        <dbReference type="EMBL" id="MFC5144878.1"/>
    </source>
</evidence>
<dbReference type="Proteomes" id="UP001596222">
    <property type="component" value="Unassembled WGS sequence"/>
</dbReference>
<gene>
    <name evidence="2" type="ORF">ACFPP6_09370</name>
</gene>
<keyword evidence="3" id="KW-1185">Reference proteome</keyword>
<feature type="region of interest" description="Disordered" evidence="1">
    <location>
        <begin position="33"/>
        <end position="55"/>
    </location>
</feature>
<proteinExistence type="predicted"/>
<dbReference type="EMBL" id="JBHSKJ010000004">
    <property type="protein sequence ID" value="MFC5144878.1"/>
    <property type="molecule type" value="Genomic_DNA"/>
</dbReference>
<sequence>MSDIYELQLALDLPDTLPETDIAVLGRHLSDEGGYAGGDADRDEPDEEAGGPETYPLLASRGPAWRIGGALVGELCRGPRGWALTARQEVHPDEFPALEALLVWLAARTSTPGPIGYLRFYESTVPDVLMTDGQVPCRMSLHPSAAVEPELLPGAV</sequence>
<dbReference type="RefSeq" id="WP_382039010.1">
    <property type="nucleotide sequence ID" value="NZ_JBHSKJ010000004.1"/>
</dbReference>